<dbReference type="OrthoDB" id="582622at2"/>
<dbReference type="EMBL" id="MRCB01000022">
    <property type="protein sequence ID" value="OKH21197.1"/>
    <property type="molecule type" value="Genomic_DNA"/>
</dbReference>
<evidence type="ECO:0000313" key="1">
    <source>
        <dbReference type="EMBL" id="OKH21197.1"/>
    </source>
</evidence>
<keyword evidence="2" id="KW-1185">Reference proteome</keyword>
<accession>A0A1U7HC83</accession>
<proteinExistence type="predicted"/>
<organism evidence="1 2">
    <name type="scientific">Hydrococcus rivularis NIES-593</name>
    <dbReference type="NCBI Taxonomy" id="1921803"/>
    <lineage>
        <taxon>Bacteria</taxon>
        <taxon>Bacillati</taxon>
        <taxon>Cyanobacteriota</taxon>
        <taxon>Cyanophyceae</taxon>
        <taxon>Pleurocapsales</taxon>
        <taxon>Hydrococcaceae</taxon>
        <taxon>Hydrococcus</taxon>
    </lineage>
</organism>
<sequence length="119" mass="13559">MSNSHPTEHELLKTILEPLLEDFQYWFSRARALLESEQISFLSPEEQAHLLKRIKTAQQEVNAAKMLFKATGEQAGIDTATLVPWHQLVAQCWQVAMRWRSLKGKLSQDSDSSDPNLAP</sequence>
<comment type="caution">
    <text evidence="1">The sequence shown here is derived from an EMBL/GenBank/DDBJ whole genome shotgun (WGS) entry which is preliminary data.</text>
</comment>
<reference evidence="1 2" key="1">
    <citation type="submission" date="2016-11" db="EMBL/GenBank/DDBJ databases">
        <title>Draft Genome Sequences of Nine Cyanobacterial Strains from Diverse Habitats.</title>
        <authorList>
            <person name="Zhu T."/>
            <person name="Hou S."/>
            <person name="Lu X."/>
            <person name="Hess W.R."/>
        </authorList>
    </citation>
    <scope>NUCLEOTIDE SEQUENCE [LARGE SCALE GENOMIC DNA]</scope>
    <source>
        <strain evidence="1 2">NIES-593</strain>
    </source>
</reference>
<evidence type="ECO:0008006" key="3">
    <source>
        <dbReference type="Google" id="ProtNLM"/>
    </source>
</evidence>
<protein>
    <recommendedName>
        <fullName evidence="3">DUF2605 domain-containing protein</fullName>
    </recommendedName>
</protein>
<dbReference type="AlphaFoldDB" id="A0A1U7HC83"/>
<gene>
    <name evidence="1" type="ORF">NIES593_16395</name>
</gene>
<dbReference type="Proteomes" id="UP000186868">
    <property type="component" value="Unassembled WGS sequence"/>
</dbReference>
<dbReference type="STRING" id="1921803.NIES593_16395"/>
<name>A0A1U7HC83_9CYAN</name>
<dbReference type="Pfam" id="PF10792">
    <property type="entry name" value="DUF2605"/>
    <property type="match status" value="1"/>
</dbReference>
<dbReference type="RefSeq" id="WP_073600614.1">
    <property type="nucleotide sequence ID" value="NZ_MRCB01000022.1"/>
</dbReference>
<evidence type="ECO:0000313" key="2">
    <source>
        <dbReference type="Proteomes" id="UP000186868"/>
    </source>
</evidence>
<dbReference type="InterPro" id="IPR019728">
    <property type="entry name" value="DUF2605"/>
</dbReference>